<dbReference type="InterPro" id="IPR057842">
    <property type="entry name" value="WH_MER3"/>
</dbReference>
<comment type="catalytic activity">
    <reaction evidence="10">
        <text>ATP + H2O = ADP + phosphate + H(+)</text>
        <dbReference type="Rhea" id="RHEA:13065"/>
        <dbReference type="ChEBI" id="CHEBI:15377"/>
        <dbReference type="ChEBI" id="CHEBI:15378"/>
        <dbReference type="ChEBI" id="CHEBI:30616"/>
        <dbReference type="ChEBI" id="CHEBI:43474"/>
        <dbReference type="ChEBI" id="CHEBI:456216"/>
        <dbReference type="EC" id="5.6.2.4"/>
    </reaction>
</comment>
<dbReference type="PANTHER" id="PTHR47835:SF3">
    <property type="entry name" value="HELICASE FOR MEIOSIS 1"/>
    <property type="match status" value="1"/>
</dbReference>
<organism evidence="14 15">
    <name type="scientific">Pseudogymnoascus verrucosus</name>
    <dbReference type="NCBI Taxonomy" id="342668"/>
    <lineage>
        <taxon>Eukaryota</taxon>
        <taxon>Fungi</taxon>
        <taxon>Dikarya</taxon>
        <taxon>Ascomycota</taxon>
        <taxon>Pezizomycotina</taxon>
        <taxon>Leotiomycetes</taxon>
        <taxon>Thelebolales</taxon>
        <taxon>Thelebolaceae</taxon>
        <taxon>Pseudogymnoascus</taxon>
    </lineage>
</organism>
<dbReference type="Proteomes" id="UP000091956">
    <property type="component" value="Unassembled WGS sequence"/>
</dbReference>
<dbReference type="STRING" id="342668.A0A1B8GTU6"/>
<name>A0A1B8GTU6_9PEZI</name>
<feature type="region of interest" description="Disordered" evidence="11">
    <location>
        <begin position="1210"/>
        <end position="1238"/>
    </location>
</feature>
<dbReference type="InterPro" id="IPR004179">
    <property type="entry name" value="Sec63-dom"/>
</dbReference>
<feature type="domain" description="Helicase C-terminal" evidence="13">
    <location>
        <begin position="501"/>
        <end position="689"/>
    </location>
</feature>
<dbReference type="SUPFAM" id="SSF52540">
    <property type="entry name" value="P-loop containing nucleoside triphosphate hydrolases"/>
    <property type="match status" value="1"/>
</dbReference>
<dbReference type="PROSITE" id="PS51194">
    <property type="entry name" value="HELICASE_CTER"/>
    <property type="match status" value="1"/>
</dbReference>
<proteinExistence type="inferred from homology"/>
<evidence type="ECO:0000256" key="10">
    <source>
        <dbReference type="ARBA" id="ARBA00048988"/>
    </source>
</evidence>
<dbReference type="SUPFAM" id="SSF46785">
    <property type="entry name" value="Winged helix' DNA-binding domain"/>
    <property type="match status" value="1"/>
</dbReference>
<evidence type="ECO:0000256" key="2">
    <source>
        <dbReference type="ARBA" id="ARBA00022741"/>
    </source>
</evidence>
<feature type="domain" description="Helicase ATP-binding" evidence="12">
    <location>
        <begin position="287"/>
        <end position="461"/>
    </location>
</feature>
<comment type="catalytic activity">
    <reaction evidence="8">
        <text>Couples ATP hydrolysis with the unwinding of duplex DNA by translocating in the 3'-5' direction.</text>
        <dbReference type="EC" id="5.6.2.4"/>
    </reaction>
</comment>
<feature type="region of interest" description="Disordered" evidence="11">
    <location>
        <begin position="136"/>
        <end position="243"/>
    </location>
</feature>
<dbReference type="GO" id="GO:0051321">
    <property type="term" value="P:meiotic cell cycle"/>
    <property type="evidence" value="ECO:0007669"/>
    <property type="project" value="UniProtKB-KW"/>
</dbReference>
<feature type="region of interest" description="Disordered" evidence="11">
    <location>
        <begin position="1463"/>
        <end position="1485"/>
    </location>
</feature>
<keyword evidence="4" id="KW-0347">Helicase</keyword>
<dbReference type="InterPro" id="IPR011545">
    <property type="entry name" value="DEAD/DEAH_box_helicase_dom"/>
</dbReference>
<keyword evidence="3" id="KW-0378">Hydrolase</keyword>
<dbReference type="GO" id="GO:0016787">
    <property type="term" value="F:hydrolase activity"/>
    <property type="evidence" value="ECO:0007669"/>
    <property type="project" value="UniProtKB-KW"/>
</dbReference>
<keyword evidence="15" id="KW-1185">Reference proteome</keyword>
<dbReference type="Pfam" id="PF00270">
    <property type="entry name" value="DEAD"/>
    <property type="match status" value="1"/>
</dbReference>
<dbReference type="Gene3D" id="1.10.3380.10">
    <property type="entry name" value="Sec63 N-terminal domain-like domain"/>
    <property type="match status" value="1"/>
</dbReference>
<dbReference type="SUPFAM" id="SSF158702">
    <property type="entry name" value="Sec63 N-terminal domain-like"/>
    <property type="match status" value="1"/>
</dbReference>
<dbReference type="EC" id="5.6.2.4" evidence="9"/>
<evidence type="ECO:0000256" key="11">
    <source>
        <dbReference type="SAM" id="MobiDB-lite"/>
    </source>
</evidence>
<evidence type="ECO:0000313" key="15">
    <source>
        <dbReference type="Proteomes" id="UP000091956"/>
    </source>
</evidence>
<keyword evidence="5" id="KW-0067">ATP-binding</keyword>
<dbReference type="SMART" id="SM00973">
    <property type="entry name" value="Sec63"/>
    <property type="match status" value="1"/>
</dbReference>
<dbReference type="Pfam" id="PF00271">
    <property type="entry name" value="Helicase_C"/>
    <property type="match status" value="1"/>
</dbReference>
<evidence type="ECO:0000313" key="14">
    <source>
        <dbReference type="EMBL" id="OBT99251.1"/>
    </source>
</evidence>
<sequence length="1520" mass="169016">MGFPMDPRMQRIIDNASANVQDDVYPMIPFSRANTLPPAQPTFSRHFSNNSSLQDVFSFRPPQEQIPRPPQYDPFDRQGLQSDAVQQHGTGAPRISLTPRSLLAAHGSTVAGGDTFHTYGNPNGAYRVANRASTLANLRTQPPSMRTTQPPRSLNDTSTFHYADNRFSQLQPRRQQPSPPFILSGQSFTPPGYRSPSPNLPGSSPTRRIVSRREARASQRARSPEPQSVYEESPPHETLDPRGAFELSHAPPMINGIQLVSTRELPDRVRSVFPFPLFNAVQSKVFPAAYKSDDNLVVSAPTGGGKTAILELAIVRLIESHSSGQFKIVYQAPTKSLCSERARDWGVKFGNLNIATAELTGDTDAVEVRKVGSATIIVTTPEKWDSITRKWKDYIKLLQLVKLFLIDEVHILKENRGATLEAVVSRMKSIGANVRFVALSATVPNSHDIAVWLGKDHTNTHLPAHRETFGEEYRPVKLQKHVHGFDSTINDFAFDSYLDGKLPALIAKYTHKKPIIVFCFTRKSCENTAAKLAEWWASSRVVDRAWPSPTTRVPVSSKDLQDLIARGVAYHHAGLDPGDRMVIEKSYLNGQISVICCTSTLAVGINLPCHLVVLKGTVGYQDGGLAEYSDLEVMQMLGRAGRPQFDDSAVAIIMTRQSSIDRYKRMISGQDVLESTLHLNLIEHLNSEIGLGTVRDLYSAKQWLAGTFMSVRMKQNPTYYKFSCDTGSRDPDERLEQVCERDIKMLQDTKLVTSDQRFICTEYGQAMSKYMVKFETMQLLLSIPEHAGMGQMLHIISQASEFKDLRMKPTERAAFREFNRSPFIKYPVKENVSATAHKISLIIQVQLGGVDPPNDKEFNRRQYQTDKAIVFERIHRLVRCIVDCKAVDCDALATQNALELSRSISAEFWEHLPLQLRQIPSIGPAVVKKMVTAGINSVAKLIATDSATIERILTRNPPFGHKLLDSLKSFPRLTLSVEVMGRIVKLGQLPKVKIRARLDLKNHKVPFWRHRQISLTFVAGVSNGNLAHFWRGNIKNLEKGFEVHFSTELSNSSDAISCFLACDGIIGTVQSVILAPNIPDSLFPVVQPAQKVVPKVILSTDDGGGDSDADFEWDDDIPDQDLLAAVKSAEESAGHAVDDNTVSDQFIDIDDIANQQTTAPEEHDNVERPEPVQMANGKWTCNHICGGGNALKNGKTCKHKCCHEGLDKPRKLQKKIKQDASKETKKTPEETADAEVSKSVNKSMTQQLALKEFDKNDYQFDDMEIIDLSENRPPPRYEKFAPRDYRKLHALHSNVSNSEPVQMLRNKKPLAQYGNGTRPYDAFLEKSGPKENTDGDGLSGDDLPSPPWLLEQGDASADDTYPGYMADLADSGTPFGDFGDDIPDSLVYEAEQLPGGEQIPEAEPMLEATSSFVDAVLDYDKYTASSNRVSTTEGMVLKRGGSTDLLQLPEKRVRVDDVLSDEQSHFASSGTNAETEVHDETGEEMGVEIPVKKEVLRPDWLGEFDMDFVAMFEGSVDFAV</sequence>
<feature type="region of interest" description="Disordered" evidence="11">
    <location>
        <begin position="1311"/>
        <end position="1361"/>
    </location>
</feature>
<gene>
    <name evidence="14" type="primary">MER3</name>
    <name evidence="14" type="ORF">VE01_02706</name>
</gene>
<dbReference type="Pfam" id="PF23445">
    <property type="entry name" value="WHD_SNRNP200"/>
    <property type="match status" value="1"/>
</dbReference>
<dbReference type="SMART" id="SM00487">
    <property type="entry name" value="DEXDc"/>
    <property type="match status" value="1"/>
</dbReference>
<dbReference type="GeneID" id="28836092"/>
<comment type="similarity">
    <text evidence="1">Belongs to the helicase family. SKI2 subfamily.</text>
</comment>
<keyword evidence="6" id="KW-0413">Isomerase</keyword>
<dbReference type="GO" id="GO:0003676">
    <property type="term" value="F:nucleic acid binding"/>
    <property type="evidence" value="ECO:0007669"/>
    <property type="project" value="InterPro"/>
</dbReference>
<dbReference type="PROSITE" id="PS51192">
    <property type="entry name" value="HELICASE_ATP_BIND_1"/>
    <property type="match status" value="1"/>
</dbReference>
<evidence type="ECO:0000259" key="12">
    <source>
        <dbReference type="PROSITE" id="PS51192"/>
    </source>
</evidence>
<feature type="compositionally biased region" description="Basic and acidic residues" evidence="11">
    <location>
        <begin position="1323"/>
        <end position="1333"/>
    </location>
</feature>
<dbReference type="GO" id="GO:0043138">
    <property type="term" value="F:3'-5' DNA helicase activity"/>
    <property type="evidence" value="ECO:0007669"/>
    <property type="project" value="UniProtKB-EC"/>
</dbReference>
<evidence type="ECO:0000256" key="9">
    <source>
        <dbReference type="ARBA" id="ARBA00034808"/>
    </source>
</evidence>
<reference evidence="15" key="2">
    <citation type="journal article" date="2018" name="Nat. Commun.">
        <title>Extreme sensitivity to ultraviolet light in the fungal pathogen causing white-nose syndrome of bats.</title>
        <authorList>
            <person name="Palmer J.M."/>
            <person name="Drees K.P."/>
            <person name="Foster J.T."/>
            <person name="Lindner D.L."/>
        </authorList>
    </citation>
    <scope>NUCLEOTIDE SEQUENCE [LARGE SCALE GENOMIC DNA]</scope>
    <source>
        <strain evidence="15">UAMH 10579</strain>
    </source>
</reference>
<evidence type="ECO:0000259" key="13">
    <source>
        <dbReference type="PROSITE" id="PS51194"/>
    </source>
</evidence>
<accession>A0A1B8GTU6</accession>
<evidence type="ECO:0000256" key="4">
    <source>
        <dbReference type="ARBA" id="ARBA00022806"/>
    </source>
</evidence>
<dbReference type="GO" id="GO:0005524">
    <property type="term" value="F:ATP binding"/>
    <property type="evidence" value="ECO:0007669"/>
    <property type="project" value="UniProtKB-KW"/>
</dbReference>
<evidence type="ECO:0000256" key="7">
    <source>
        <dbReference type="ARBA" id="ARBA00023254"/>
    </source>
</evidence>
<dbReference type="InterPro" id="IPR014001">
    <property type="entry name" value="Helicase_ATP-bd"/>
</dbReference>
<dbReference type="RefSeq" id="XP_018132984.1">
    <property type="nucleotide sequence ID" value="XM_018272212.2"/>
</dbReference>
<dbReference type="InterPro" id="IPR001650">
    <property type="entry name" value="Helicase_C-like"/>
</dbReference>
<dbReference type="SMART" id="SM00490">
    <property type="entry name" value="HELICc"/>
    <property type="match status" value="1"/>
</dbReference>
<evidence type="ECO:0000256" key="1">
    <source>
        <dbReference type="ARBA" id="ARBA00010140"/>
    </source>
</evidence>
<dbReference type="Pfam" id="PF02889">
    <property type="entry name" value="Sec63"/>
    <property type="match status" value="1"/>
</dbReference>
<feature type="compositionally biased region" description="Polar residues" evidence="11">
    <location>
        <begin position="136"/>
        <end position="160"/>
    </location>
</feature>
<keyword evidence="2" id="KW-0547">Nucleotide-binding</keyword>
<reference evidence="14 15" key="1">
    <citation type="submission" date="2016-03" db="EMBL/GenBank/DDBJ databases">
        <title>Comparative genomics of Pseudogymnoascus destructans, the fungus causing white-nose syndrome of bats.</title>
        <authorList>
            <person name="Palmer J.M."/>
            <person name="Drees K.P."/>
            <person name="Foster J.T."/>
            <person name="Lindner D.L."/>
        </authorList>
    </citation>
    <scope>NUCLEOTIDE SEQUENCE [LARGE SCALE GENOMIC DNA]</scope>
    <source>
        <strain evidence="14 15">UAMH 10579</strain>
    </source>
</reference>
<dbReference type="InterPro" id="IPR036390">
    <property type="entry name" value="WH_DNA-bd_sf"/>
</dbReference>
<evidence type="ECO:0000256" key="3">
    <source>
        <dbReference type="ARBA" id="ARBA00022801"/>
    </source>
</evidence>
<dbReference type="InterPro" id="IPR052247">
    <property type="entry name" value="Meiotic_Crossover_Helicase"/>
</dbReference>
<dbReference type="PANTHER" id="PTHR47835">
    <property type="entry name" value="HFM1, ATP DEPENDENT DNA HELICASE HOMOLOG"/>
    <property type="match status" value="1"/>
</dbReference>
<dbReference type="EMBL" id="KV460213">
    <property type="protein sequence ID" value="OBT99251.1"/>
    <property type="molecule type" value="Genomic_DNA"/>
</dbReference>
<dbReference type="OrthoDB" id="5575at2759"/>
<protein>
    <recommendedName>
        <fullName evidence="9">DNA 3'-5' helicase</fullName>
        <ecNumber evidence="9">5.6.2.4</ecNumber>
    </recommendedName>
</protein>
<feature type="compositionally biased region" description="Basic and acidic residues" evidence="11">
    <location>
        <begin position="1210"/>
        <end position="1229"/>
    </location>
</feature>
<dbReference type="InterPro" id="IPR036388">
    <property type="entry name" value="WH-like_DNA-bd_sf"/>
</dbReference>
<dbReference type="CDD" id="cd18795">
    <property type="entry name" value="SF2_C_Ski2"/>
    <property type="match status" value="1"/>
</dbReference>
<evidence type="ECO:0000256" key="6">
    <source>
        <dbReference type="ARBA" id="ARBA00023235"/>
    </source>
</evidence>
<dbReference type="Gene3D" id="1.10.10.10">
    <property type="entry name" value="Winged helix-like DNA-binding domain superfamily/Winged helix DNA-binding domain"/>
    <property type="match status" value="1"/>
</dbReference>
<dbReference type="FunFam" id="1.10.10.10:FF:000012">
    <property type="entry name" value="U5 small nuclear ribonucleoprotein helicase"/>
    <property type="match status" value="1"/>
</dbReference>
<dbReference type="InterPro" id="IPR027417">
    <property type="entry name" value="P-loop_NTPase"/>
</dbReference>
<evidence type="ECO:0000256" key="5">
    <source>
        <dbReference type="ARBA" id="ARBA00022840"/>
    </source>
</evidence>
<dbReference type="FunFam" id="1.10.3380.10:FF:000012">
    <property type="entry name" value="DEAD/DEAH box DNA helicase"/>
    <property type="match status" value="1"/>
</dbReference>
<dbReference type="Gene3D" id="3.40.50.300">
    <property type="entry name" value="P-loop containing nucleotide triphosphate hydrolases"/>
    <property type="match status" value="2"/>
</dbReference>
<feature type="compositionally biased region" description="Polar residues" evidence="11">
    <location>
        <begin position="1465"/>
        <end position="1474"/>
    </location>
</feature>
<keyword evidence="7" id="KW-0469">Meiosis</keyword>
<feature type="compositionally biased region" description="Polar residues" evidence="11">
    <location>
        <begin position="196"/>
        <end position="206"/>
    </location>
</feature>
<evidence type="ECO:0000256" key="8">
    <source>
        <dbReference type="ARBA" id="ARBA00034617"/>
    </source>
</evidence>